<dbReference type="EMBL" id="NEKC01000008">
    <property type="protein sequence ID" value="OTA29183.1"/>
    <property type="molecule type" value="Genomic_DNA"/>
</dbReference>
<evidence type="ECO:0000313" key="3">
    <source>
        <dbReference type="Proteomes" id="UP000243540"/>
    </source>
</evidence>
<sequence>MRWRIIMLHSYEVLFSGLLTVALSVSPIISEKELIQSVNSDVIESTTKIRRDTDEAIKQYTNLLEQLNFGKKQERSAHIPVDAAGIAFDADALRDVGLTAKNISVDSKIVEETIMPSMQEVSTVVKVISTAILRADNDTRIFLAGKEVEELSSSATDYHKIDLAKTNNASNLTVVADKQLTLEEVQRLQLPSLEEDSHRGERRTARIESRTQKFPSVSHASYRSKAQFDYLKMIQYAELWTDSNHADRMNPDFPDYHNFLGHEIDFPIGSSGSNCTNFVSQSLYAGGLPLNAGVNGNAKKDDESAWTWNVKGISGATYTWSAANNNFRYMRDYSGIFKVENSPRKAWEGSIIYGDWGMDGTYDHAMVVVGYTVKDGFGTPIICQKSNNRHDYPFSLSDSNAVSDYKKVKWTVLQLQF</sequence>
<gene>
    <name evidence="2" type="ORF">B9T39_04720</name>
</gene>
<protein>
    <recommendedName>
        <fullName evidence="1">Putative amidase domain-containing protein</fullName>
    </recommendedName>
</protein>
<name>A0A1Y2T1R5_9BIFI</name>
<dbReference type="AlphaFoldDB" id="A0A1Y2T1R5"/>
<dbReference type="Pfam" id="PF12671">
    <property type="entry name" value="Amidase_6"/>
    <property type="match status" value="1"/>
</dbReference>
<dbReference type="PANTHER" id="PTHR40032:SF1">
    <property type="entry name" value="EXPORTED PROTEIN"/>
    <property type="match status" value="1"/>
</dbReference>
<dbReference type="InterPro" id="IPR024301">
    <property type="entry name" value="Amidase_6"/>
</dbReference>
<dbReference type="STRING" id="1160091.B9T39_04720"/>
<dbReference type="Proteomes" id="UP000243540">
    <property type="component" value="Unassembled WGS sequence"/>
</dbReference>
<evidence type="ECO:0000259" key="1">
    <source>
        <dbReference type="Pfam" id="PF12671"/>
    </source>
</evidence>
<accession>A0A1Y2T1R5</accession>
<proteinExistence type="predicted"/>
<feature type="domain" description="Putative amidase" evidence="1">
    <location>
        <begin position="229"/>
        <end position="400"/>
    </location>
</feature>
<dbReference type="PANTHER" id="PTHR40032">
    <property type="entry name" value="EXPORTED PROTEIN-RELATED"/>
    <property type="match status" value="1"/>
</dbReference>
<comment type="caution">
    <text evidence="2">The sequence shown here is derived from an EMBL/GenBank/DDBJ whole genome shotgun (WGS) entry which is preliminary data.</text>
</comment>
<reference evidence="2 3" key="1">
    <citation type="submission" date="2017-04" db="EMBL/GenBank/DDBJ databases">
        <title>Draft genome sequences of Alloscardovia macacae UMA81211 and UMA81212 isolated from the feces of a rhesus macaque (Macaca mulatta).</title>
        <authorList>
            <person name="Albert K."/>
            <person name="Sela D.A."/>
        </authorList>
    </citation>
    <scope>NUCLEOTIDE SEQUENCE [LARGE SCALE GENOMIC DNA]</scope>
    <source>
        <strain evidence="2 3">UMA81212</strain>
    </source>
</reference>
<evidence type="ECO:0000313" key="2">
    <source>
        <dbReference type="EMBL" id="OTA29183.1"/>
    </source>
</evidence>
<organism evidence="2 3">
    <name type="scientific">Alloscardovia macacae</name>
    <dbReference type="NCBI Taxonomy" id="1160091"/>
    <lineage>
        <taxon>Bacteria</taxon>
        <taxon>Bacillati</taxon>
        <taxon>Actinomycetota</taxon>
        <taxon>Actinomycetes</taxon>
        <taxon>Bifidobacteriales</taxon>
        <taxon>Bifidobacteriaceae</taxon>
        <taxon>Alloscardovia</taxon>
    </lineage>
</organism>